<evidence type="ECO:0000313" key="1">
    <source>
        <dbReference type="EMBL" id="KAI3797724.1"/>
    </source>
</evidence>
<protein>
    <submittedName>
        <fullName evidence="1">Uncharacterized protein</fullName>
    </submittedName>
</protein>
<dbReference type="Proteomes" id="UP001056120">
    <property type="component" value="Linkage Group LG11"/>
</dbReference>
<evidence type="ECO:0000313" key="2">
    <source>
        <dbReference type="Proteomes" id="UP001056120"/>
    </source>
</evidence>
<gene>
    <name evidence="1" type="ORF">L1987_32987</name>
</gene>
<accession>A0ACB9HPA3</accession>
<reference evidence="2" key="1">
    <citation type="journal article" date="2022" name="Mol. Ecol. Resour.">
        <title>The genomes of chicory, endive, great burdock and yacon provide insights into Asteraceae palaeo-polyploidization history and plant inulin production.</title>
        <authorList>
            <person name="Fan W."/>
            <person name="Wang S."/>
            <person name="Wang H."/>
            <person name="Wang A."/>
            <person name="Jiang F."/>
            <person name="Liu H."/>
            <person name="Zhao H."/>
            <person name="Xu D."/>
            <person name="Zhang Y."/>
        </authorList>
    </citation>
    <scope>NUCLEOTIDE SEQUENCE [LARGE SCALE GENOMIC DNA]</scope>
    <source>
        <strain evidence="2">cv. Yunnan</strain>
    </source>
</reference>
<keyword evidence="2" id="KW-1185">Reference proteome</keyword>
<proteinExistence type="predicted"/>
<organism evidence="1 2">
    <name type="scientific">Smallanthus sonchifolius</name>
    <dbReference type="NCBI Taxonomy" id="185202"/>
    <lineage>
        <taxon>Eukaryota</taxon>
        <taxon>Viridiplantae</taxon>
        <taxon>Streptophyta</taxon>
        <taxon>Embryophyta</taxon>
        <taxon>Tracheophyta</taxon>
        <taxon>Spermatophyta</taxon>
        <taxon>Magnoliopsida</taxon>
        <taxon>eudicotyledons</taxon>
        <taxon>Gunneridae</taxon>
        <taxon>Pentapetalae</taxon>
        <taxon>asterids</taxon>
        <taxon>campanulids</taxon>
        <taxon>Asterales</taxon>
        <taxon>Asteraceae</taxon>
        <taxon>Asteroideae</taxon>
        <taxon>Heliantheae alliance</taxon>
        <taxon>Millerieae</taxon>
        <taxon>Smallanthus</taxon>
    </lineage>
</organism>
<comment type="caution">
    <text evidence="1">The sequence shown here is derived from an EMBL/GenBank/DDBJ whole genome shotgun (WGS) entry which is preliminary data.</text>
</comment>
<reference evidence="1 2" key="2">
    <citation type="journal article" date="2022" name="Mol. Ecol. Resour.">
        <title>The genomes of chicory, endive, great burdock and yacon provide insights into Asteraceae paleo-polyploidization history and plant inulin production.</title>
        <authorList>
            <person name="Fan W."/>
            <person name="Wang S."/>
            <person name="Wang H."/>
            <person name="Wang A."/>
            <person name="Jiang F."/>
            <person name="Liu H."/>
            <person name="Zhao H."/>
            <person name="Xu D."/>
            <person name="Zhang Y."/>
        </authorList>
    </citation>
    <scope>NUCLEOTIDE SEQUENCE [LARGE SCALE GENOMIC DNA]</scope>
    <source>
        <strain evidence="2">cv. Yunnan</strain>
        <tissue evidence="1">Leaves</tissue>
    </source>
</reference>
<name>A0ACB9HPA3_9ASTR</name>
<dbReference type="EMBL" id="CM042028">
    <property type="protein sequence ID" value="KAI3797724.1"/>
    <property type="molecule type" value="Genomic_DNA"/>
</dbReference>
<sequence>MGLGLIVFKKPPNGRQLHPFLRLTTQLTTHGSSTLKSHLHHLLIFVSLISDHLFVVSYRSSHNRHLTKVKITT</sequence>